<evidence type="ECO:0000256" key="9">
    <source>
        <dbReference type="PROSITE-ProRule" id="PRU00473"/>
    </source>
</evidence>
<dbReference type="PANTHER" id="PTHR30329:SF21">
    <property type="entry name" value="LIPOPROTEIN YIAD-RELATED"/>
    <property type="match status" value="1"/>
</dbReference>
<dbReference type="InterPro" id="IPR025713">
    <property type="entry name" value="MotB-like_N_dom"/>
</dbReference>
<dbReference type="PANTHER" id="PTHR30329">
    <property type="entry name" value="STATOR ELEMENT OF FLAGELLAR MOTOR COMPLEX"/>
    <property type="match status" value="1"/>
</dbReference>
<evidence type="ECO:0000256" key="1">
    <source>
        <dbReference type="ARBA" id="ARBA00004162"/>
    </source>
</evidence>
<keyword evidence="13" id="KW-1185">Reference proteome</keyword>
<dbReference type="PRINTS" id="PR01021">
    <property type="entry name" value="OMPADOMAIN"/>
</dbReference>
<dbReference type="InterPro" id="IPR006665">
    <property type="entry name" value="OmpA-like"/>
</dbReference>
<keyword evidence="4" id="KW-1003">Cell membrane</keyword>
<evidence type="ECO:0000313" key="13">
    <source>
        <dbReference type="Proteomes" id="UP000295325"/>
    </source>
</evidence>
<dbReference type="InterPro" id="IPR006664">
    <property type="entry name" value="OMP_bac"/>
</dbReference>
<organism evidence="12 13">
    <name type="scientific">Fonticella tunisiensis</name>
    <dbReference type="NCBI Taxonomy" id="1096341"/>
    <lineage>
        <taxon>Bacteria</taxon>
        <taxon>Bacillati</taxon>
        <taxon>Bacillota</taxon>
        <taxon>Clostridia</taxon>
        <taxon>Eubacteriales</taxon>
        <taxon>Clostridiaceae</taxon>
        <taxon>Fonticella</taxon>
    </lineage>
</organism>
<proteinExistence type="inferred from homology"/>
<evidence type="ECO:0000256" key="8">
    <source>
        <dbReference type="ARBA" id="ARBA00023237"/>
    </source>
</evidence>
<keyword evidence="7 9" id="KW-0472">Membrane</keyword>
<dbReference type="SUPFAM" id="SSF103088">
    <property type="entry name" value="OmpA-like"/>
    <property type="match status" value="1"/>
</dbReference>
<dbReference type="GO" id="GO:0005886">
    <property type="term" value="C:plasma membrane"/>
    <property type="evidence" value="ECO:0007669"/>
    <property type="project" value="UniProtKB-SubCell"/>
</dbReference>
<evidence type="ECO:0000256" key="10">
    <source>
        <dbReference type="SAM" id="Phobius"/>
    </source>
</evidence>
<sequence length="249" mass="27880">MSRRGRKRSESGGGEWLTTYADLMTLLLTFFVLLYAFSSIDAVKFKQIALSLSRALGGNSGIITDGGNIGPIPVNENPGEKKKDAGNAKIEQIDEETKKIYGDVISYIKENNLDTKVSVKEDIRGVIIELQEKILFDSGKADIKPESRLVLDKISDLLVKFPNEIMVEGHTDNVKMNKGFYQSNWELSMDRAVKVVRYLTEVKELDPTKFYAVGAGEYRPIADNSTPEGRQKNRRVNILIVSSKKESNQ</sequence>
<evidence type="ECO:0000313" key="12">
    <source>
        <dbReference type="EMBL" id="TDT50602.1"/>
    </source>
</evidence>
<protein>
    <submittedName>
        <fullName evidence="12">Chemotaxis protein MotB</fullName>
    </submittedName>
</protein>
<comment type="subcellular location">
    <subcellularLocation>
        <location evidence="1">Cell membrane</location>
        <topology evidence="1">Single-pass membrane protein</topology>
    </subcellularLocation>
    <subcellularLocation>
        <location evidence="2">Cell outer membrane</location>
    </subcellularLocation>
</comment>
<evidence type="ECO:0000256" key="3">
    <source>
        <dbReference type="ARBA" id="ARBA00008914"/>
    </source>
</evidence>
<keyword evidence="6 10" id="KW-1133">Transmembrane helix</keyword>
<dbReference type="InterPro" id="IPR036737">
    <property type="entry name" value="OmpA-like_sf"/>
</dbReference>
<gene>
    <name evidence="12" type="ORF">EDD71_12619</name>
</gene>
<feature type="transmembrane region" description="Helical" evidence="10">
    <location>
        <begin position="20"/>
        <end position="38"/>
    </location>
</feature>
<dbReference type="CDD" id="cd07185">
    <property type="entry name" value="OmpA_C-like"/>
    <property type="match status" value="1"/>
</dbReference>
<evidence type="ECO:0000259" key="11">
    <source>
        <dbReference type="PROSITE" id="PS51123"/>
    </source>
</evidence>
<evidence type="ECO:0000256" key="5">
    <source>
        <dbReference type="ARBA" id="ARBA00022692"/>
    </source>
</evidence>
<dbReference type="Proteomes" id="UP000295325">
    <property type="component" value="Unassembled WGS sequence"/>
</dbReference>
<dbReference type="EMBL" id="SOAZ01000026">
    <property type="protein sequence ID" value="TDT50602.1"/>
    <property type="molecule type" value="Genomic_DNA"/>
</dbReference>
<evidence type="ECO:0000256" key="7">
    <source>
        <dbReference type="ARBA" id="ARBA00023136"/>
    </source>
</evidence>
<name>A0A4R7KD21_9CLOT</name>
<keyword evidence="5 10" id="KW-0812">Transmembrane</keyword>
<evidence type="ECO:0000256" key="4">
    <source>
        <dbReference type="ARBA" id="ARBA00022475"/>
    </source>
</evidence>
<comment type="caution">
    <text evidence="12">The sequence shown here is derived from an EMBL/GenBank/DDBJ whole genome shotgun (WGS) entry which is preliminary data.</text>
</comment>
<evidence type="ECO:0000256" key="2">
    <source>
        <dbReference type="ARBA" id="ARBA00004442"/>
    </source>
</evidence>
<dbReference type="Gene3D" id="3.30.1330.60">
    <property type="entry name" value="OmpA-like domain"/>
    <property type="match status" value="1"/>
</dbReference>
<evidence type="ECO:0000256" key="6">
    <source>
        <dbReference type="ARBA" id="ARBA00022989"/>
    </source>
</evidence>
<keyword evidence="8" id="KW-0998">Cell outer membrane</keyword>
<dbReference type="RefSeq" id="WP_133629043.1">
    <property type="nucleotide sequence ID" value="NZ_SOAZ01000026.1"/>
</dbReference>
<accession>A0A4R7KD21</accession>
<dbReference type="AlphaFoldDB" id="A0A4R7KD21"/>
<dbReference type="Pfam" id="PF13677">
    <property type="entry name" value="MotB_plug"/>
    <property type="match status" value="1"/>
</dbReference>
<feature type="domain" description="OmpA-like" evidence="11">
    <location>
        <begin position="123"/>
        <end position="244"/>
    </location>
</feature>
<comment type="similarity">
    <text evidence="3">Belongs to the MotB family.</text>
</comment>
<reference evidence="12 13" key="1">
    <citation type="submission" date="2019-03" db="EMBL/GenBank/DDBJ databases">
        <title>Genomic Encyclopedia of Type Strains, Phase IV (KMG-IV): sequencing the most valuable type-strain genomes for metagenomic binning, comparative biology and taxonomic classification.</title>
        <authorList>
            <person name="Goeker M."/>
        </authorList>
    </citation>
    <scope>NUCLEOTIDE SEQUENCE [LARGE SCALE GENOMIC DNA]</scope>
    <source>
        <strain evidence="12 13">DSM 24455</strain>
    </source>
</reference>
<dbReference type="GO" id="GO:0009279">
    <property type="term" value="C:cell outer membrane"/>
    <property type="evidence" value="ECO:0007669"/>
    <property type="project" value="UniProtKB-SubCell"/>
</dbReference>
<dbReference type="OrthoDB" id="9815217at2"/>
<dbReference type="Pfam" id="PF00691">
    <property type="entry name" value="OmpA"/>
    <property type="match status" value="1"/>
</dbReference>
<dbReference type="PROSITE" id="PS51123">
    <property type="entry name" value="OMPA_2"/>
    <property type="match status" value="1"/>
</dbReference>
<dbReference type="InterPro" id="IPR050330">
    <property type="entry name" value="Bact_OuterMem_StrucFunc"/>
</dbReference>